<dbReference type="PANTHER" id="PTHR31672">
    <property type="entry name" value="BNACNNG10540D PROTEIN"/>
    <property type="match status" value="1"/>
</dbReference>
<feature type="domain" description="F-box" evidence="7">
    <location>
        <begin position="114"/>
        <end position="159"/>
    </location>
</feature>
<dbReference type="InterPro" id="IPR011043">
    <property type="entry name" value="Gal_Oxase/kelch_b-propeller"/>
</dbReference>
<keyword evidence="2" id="KW-0677">Repeat</keyword>
<keyword evidence="9" id="KW-1185">Reference proteome</keyword>
<dbReference type="InterPro" id="IPR050796">
    <property type="entry name" value="SCF_F-box_component"/>
</dbReference>
<dbReference type="PANTHER" id="PTHR31672:SF12">
    <property type="entry name" value="F-BOX DOMAIN-CONTAINING PROTEIN"/>
    <property type="match status" value="1"/>
</dbReference>
<evidence type="ECO:0000256" key="5">
    <source>
        <dbReference type="SAM" id="MobiDB-lite"/>
    </source>
</evidence>
<feature type="transmembrane region" description="Helical" evidence="6">
    <location>
        <begin position="560"/>
        <end position="582"/>
    </location>
</feature>
<dbReference type="AlphaFoldDB" id="A0A8J6DC61"/>
<keyword evidence="6" id="KW-0472">Membrane</keyword>
<evidence type="ECO:0000259" key="7">
    <source>
        <dbReference type="PROSITE" id="PS50181"/>
    </source>
</evidence>
<evidence type="ECO:0000313" key="9">
    <source>
        <dbReference type="Proteomes" id="UP000701853"/>
    </source>
</evidence>
<feature type="transmembrane region" description="Helical" evidence="6">
    <location>
        <begin position="522"/>
        <end position="540"/>
    </location>
</feature>
<dbReference type="EMBL" id="JAHUZN010000001">
    <property type="protein sequence ID" value="KAG8503589.1"/>
    <property type="molecule type" value="Genomic_DNA"/>
</dbReference>
<accession>A0A8J6DC61</accession>
<dbReference type="FunFam" id="2.120.10.80:FF:000059">
    <property type="entry name" value="F-box only protein 6"/>
    <property type="match status" value="1"/>
</dbReference>
<dbReference type="Proteomes" id="UP000701853">
    <property type="component" value="Chromosome 1"/>
</dbReference>
<proteinExistence type="predicted"/>
<reference evidence="8 9" key="1">
    <citation type="journal article" date="2021" name="bioRxiv">
        <title>The Gossypium anomalum genome as a resource for cotton improvement and evolutionary analysis of hybrid incompatibility.</title>
        <authorList>
            <person name="Grover C.E."/>
            <person name="Yuan D."/>
            <person name="Arick M.A."/>
            <person name="Miller E.R."/>
            <person name="Hu G."/>
            <person name="Peterson D.G."/>
            <person name="Wendel J.F."/>
            <person name="Udall J.A."/>
        </authorList>
    </citation>
    <scope>NUCLEOTIDE SEQUENCE [LARGE SCALE GENOMIC DNA]</scope>
    <source>
        <strain evidence="8">JFW-Udall</strain>
        <tissue evidence="8">Leaf</tissue>
    </source>
</reference>
<dbReference type="InterPro" id="IPR015915">
    <property type="entry name" value="Kelch-typ_b-propeller"/>
</dbReference>
<dbReference type="CDD" id="cd22157">
    <property type="entry name" value="F-box_AtFBW1-like"/>
    <property type="match status" value="1"/>
</dbReference>
<dbReference type="Gene3D" id="2.120.10.80">
    <property type="entry name" value="Kelch-type beta propeller"/>
    <property type="match status" value="1"/>
</dbReference>
<evidence type="ECO:0000256" key="6">
    <source>
        <dbReference type="SAM" id="Phobius"/>
    </source>
</evidence>
<dbReference type="InterPro" id="IPR001750">
    <property type="entry name" value="ND/Mrp_TM"/>
</dbReference>
<evidence type="ECO:0000256" key="2">
    <source>
        <dbReference type="ARBA" id="ARBA00022737"/>
    </source>
</evidence>
<feature type="transmembrane region" description="Helical" evidence="6">
    <location>
        <begin position="488"/>
        <end position="510"/>
    </location>
</feature>
<keyword evidence="6" id="KW-0812">Transmembrane</keyword>
<keyword evidence="3" id="KW-1278">Translocase</keyword>
<evidence type="ECO:0000256" key="4">
    <source>
        <dbReference type="ARBA" id="ARBA00023027"/>
    </source>
</evidence>
<dbReference type="PRINTS" id="PR01434">
    <property type="entry name" value="NADHDHGNASE5"/>
</dbReference>
<dbReference type="Pfam" id="PF24750">
    <property type="entry name" value="b-prop_At3g26010-like"/>
    <property type="match status" value="1"/>
</dbReference>
<dbReference type="Gene3D" id="1.20.1280.50">
    <property type="match status" value="1"/>
</dbReference>
<dbReference type="SUPFAM" id="SSF81383">
    <property type="entry name" value="F-box domain"/>
    <property type="match status" value="1"/>
</dbReference>
<evidence type="ECO:0000256" key="3">
    <source>
        <dbReference type="ARBA" id="ARBA00022967"/>
    </source>
</evidence>
<dbReference type="FunFam" id="1.20.1280.50:FF:000008">
    <property type="entry name" value="F-box only protein 6"/>
    <property type="match status" value="1"/>
</dbReference>
<dbReference type="SUPFAM" id="SSF50965">
    <property type="entry name" value="Galactose oxidase, central domain"/>
    <property type="match status" value="1"/>
</dbReference>
<dbReference type="Pfam" id="PF00361">
    <property type="entry name" value="Proton_antipo_M"/>
    <property type="match status" value="1"/>
</dbReference>
<dbReference type="PROSITE" id="PS50181">
    <property type="entry name" value="FBOX"/>
    <property type="match status" value="1"/>
</dbReference>
<dbReference type="InterPro" id="IPR001810">
    <property type="entry name" value="F-box_dom"/>
</dbReference>
<protein>
    <recommendedName>
        <fullName evidence="7">F-box domain-containing protein</fullName>
    </recommendedName>
</protein>
<dbReference type="OrthoDB" id="6482909at2759"/>
<dbReference type="InterPro" id="IPR056592">
    <property type="entry name" value="Beta-prop_At3g26010-like"/>
</dbReference>
<keyword evidence="4" id="KW-0520">NAD</keyword>
<feature type="transmembrane region" description="Helical" evidence="6">
    <location>
        <begin position="594"/>
        <end position="613"/>
    </location>
</feature>
<feature type="compositionally biased region" description="Basic residues" evidence="5">
    <location>
        <begin position="89"/>
        <end position="100"/>
    </location>
</feature>
<comment type="caution">
    <text evidence="8">The sequence shown here is derived from an EMBL/GenBank/DDBJ whole genome shotgun (WGS) entry which is preliminary data.</text>
</comment>
<dbReference type="InterPro" id="IPR036047">
    <property type="entry name" value="F-box-like_dom_sf"/>
</dbReference>
<dbReference type="SMART" id="SM00256">
    <property type="entry name" value="FBOX"/>
    <property type="match status" value="1"/>
</dbReference>
<evidence type="ECO:0000313" key="8">
    <source>
        <dbReference type="EMBL" id="KAG8503589.1"/>
    </source>
</evidence>
<evidence type="ECO:0000256" key="1">
    <source>
        <dbReference type="ARBA" id="ARBA00022441"/>
    </source>
</evidence>
<dbReference type="Pfam" id="PF00646">
    <property type="entry name" value="F-box"/>
    <property type="match status" value="1"/>
</dbReference>
<organism evidence="8 9">
    <name type="scientific">Gossypium anomalum</name>
    <dbReference type="NCBI Taxonomy" id="47600"/>
    <lineage>
        <taxon>Eukaryota</taxon>
        <taxon>Viridiplantae</taxon>
        <taxon>Streptophyta</taxon>
        <taxon>Embryophyta</taxon>
        <taxon>Tracheophyta</taxon>
        <taxon>Spermatophyta</taxon>
        <taxon>Magnoliopsida</taxon>
        <taxon>eudicotyledons</taxon>
        <taxon>Gunneridae</taxon>
        <taxon>Pentapetalae</taxon>
        <taxon>rosids</taxon>
        <taxon>malvids</taxon>
        <taxon>Malvales</taxon>
        <taxon>Malvaceae</taxon>
        <taxon>Malvoideae</taxon>
        <taxon>Gossypium</taxon>
    </lineage>
</organism>
<keyword evidence="6" id="KW-1133">Transmembrane helix</keyword>
<sequence length="724" mass="82614">MEGLAMLRQLIGQLQDLLHLYGSPPPPLPPSSPFHLLHLHQLPHPFHDHHRRWCFPNINDTSAEDYYSLVMAAGKSGNCKMLEPFKPPPSKRSRKERNRGKLPGSTPASEVMDQEIWKEFPEDLFEAVIARLPIATFFRFRSVCRKWNSLLESQSFSHHCAEIPQANPWFYTITHENMNVGAMYDPSTKKWHHPTISFLPAKMIALPVASVGGLVCFLDIGHRNFYVCNPLTQSFKELPARSVKVWSRVAVGMTLNGNSTNEGYKILWVGCDGEYEVYESVKNSWSRPGSMPSNIKLPLSLNFRSQAISIDSTLYFMQSDPEGIVSYNMVSGVWKQFIIPAPIHLSDHTLAECEGRIMLVGLLTKNAATCVCIWELQKMTLLWKEVDRMPNIWCLEFYGKHVRMSCLGNKGLFMLSLRSRQMNRLVTYNVISREWMKVPGCVLPRGRKRQWIAFDMSIQQIIGSFWFTRPVAVNACQKAFVTNHIGDFGLLVGILDFYWITGSFKFQYLFEIFSNLIYINEVHFLFVTLCVSLLFADTVAKSTQFPLHAWLLDAVEGPTPISALIHVATMVVARIFLVARILPFLIVIPYMMNLISLIGIITDMMLALGMGSLSSHYISFDYSCLFESIVVFSIWIDYSFHGSYCWISLEKSQDIVFMNGLRKHVPIAQITFLVGTLSFCDILPLVCFYPKMKFLVTVVFTNFSNDSLVHHLINNILCVLDLFT</sequence>
<gene>
    <name evidence="8" type="ORF">CXB51_001577</name>
</gene>
<keyword evidence="1" id="KW-0880">Kelch repeat</keyword>
<dbReference type="GO" id="GO:0009536">
    <property type="term" value="C:plastid"/>
    <property type="evidence" value="ECO:0007669"/>
    <property type="project" value="UniProtKB-ARBA"/>
</dbReference>
<name>A0A8J6DC61_9ROSI</name>
<feature type="region of interest" description="Disordered" evidence="5">
    <location>
        <begin position="80"/>
        <end position="108"/>
    </location>
</feature>
<feature type="transmembrane region" description="Helical" evidence="6">
    <location>
        <begin position="667"/>
        <end position="689"/>
    </location>
</feature>